<dbReference type="Proteomes" id="UP000236569">
    <property type="component" value="Unassembled WGS sequence"/>
</dbReference>
<evidence type="ECO:0000256" key="3">
    <source>
        <dbReference type="ARBA" id="ARBA00023015"/>
    </source>
</evidence>
<evidence type="ECO:0000256" key="2">
    <source>
        <dbReference type="ARBA" id="ARBA00023012"/>
    </source>
</evidence>
<name>A0A2I9DQL6_9DEIO</name>
<dbReference type="InterPro" id="IPR016032">
    <property type="entry name" value="Sig_transdc_resp-reg_C-effctor"/>
</dbReference>
<dbReference type="OrthoDB" id="9787103at2"/>
<comment type="caution">
    <text evidence="9">The sequence shown here is derived from an EMBL/GenBank/DDBJ whole genome shotgun (WGS) entry which is preliminary data.</text>
</comment>
<evidence type="ECO:0000259" key="8">
    <source>
        <dbReference type="PROSITE" id="PS51755"/>
    </source>
</evidence>
<dbReference type="EMBL" id="BFAG01000002">
    <property type="protein sequence ID" value="GBF04527.1"/>
    <property type="molecule type" value="Genomic_DNA"/>
</dbReference>
<evidence type="ECO:0000256" key="1">
    <source>
        <dbReference type="ARBA" id="ARBA00022553"/>
    </source>
</evidence>
<organism evidence="9 10">
    <name type="scientific">Deinococcus aerius</name>
    <dbReference type="NCBI Taxonomy" id="200253"/>
    <lineage>
        <taxon>Bacteria</taxon>
        <taxon>Thermotogati</taxon>
        <taxon>Deinococcota</taxon>
        <taxon>Deinococci</taxon>
        <taxon>Deinococcales</taxon>
        <taxon>Deinococcaceae</taxon>
        <taxon>Deinococcus</taxon>
    </lineage>
</organism>
<protein>
    <submittedName>
        <fullName evidence="9">DNA-binding response regulator</fullName>
    </submittedName>
</protein>
<evidence type="ECO:0000256" key="4">
    <source>
        <dbReference type="ARBA" id="ARBA00023125"/>
    </source>
</evidence>
<reference evidence="10" key="1">
    <citation type="submission" date="2018-01" db="EMBL/GenBank/DDBJ databases">
        <title>Draft Genome Sequence of the Radioresistant Bacterium Deinococcus aerius TR0125, Isolated from the Higher Atmosphere above Japan.</title>
        <authorList>
            <person name="Satoh K."/>
            <person name="Arai H."/>
            <person name="Sanzen T."/>
            <person name="Kawaguchi Y."/>
            <person name="Hayashi H."/>
            <person name="Yokobori S."/>
            <person name="Yamagishi A."/>
            <person name="Oono Y."/>
            <person name="Narumi I."/>
        </authorList>
    </citation>
    <scope>NUCLEOTIDE SEQUENCE [LARGE SCALE GENOMIC DNA]</scope>
    <source>
        <strain evidence="10">TR0125</strain>
    </source>
</reference>
<dbReference type="RefSeq" id="WP_103128052.1">
    <property type="nucleotide sequence ID" value="NZ_BFAG01000002.1"/>
</dbReference>
<evidence type="ECO:0000256" key="6">
    <source>
        <dbReference type="PROSITE-ProRule" id="PRU01091"/>
    </source>
</evidence>
<keyword evidence="5" id="KW-0804">Transcription</keyword>
<feature type="region of interest" description="Disordered" evidence="7">
    <location>
        <begin position="1"/>
        <end position="85"/>
    </location>
</feature>
<dbReference type="InterPro" id="IPR039420">
    <property type="entry name" value="WalR-like"/>
</dbReference>
<evidence type="ECO:0000256" key="5">
    <source>
        <dbReference type="ARBA" id="ARBA00023163"/>
    </source>
</evidence>
<keyword evidence="2" id="KW-0902">Two-component regulatory system</keyword>
<dbReference type="GO" id="GO:0000156">
    <property type="term" value="F:phosphorelay response regulator activity"/>
    <property type="evidence" value="ECO:0007669"/>
    <property type="project" value="TreeGrafter"/>
</dbReference>
<dbReference type="GO" id="GO:0032993">
    <property type="term" value="C:protein-DNA complex"/>
    <property type="evidence" value="ECO:0007669"/>
    <property type="project" value="TreeGrafter"/>
</dbReference>
<evidence type="ECO:0000313" key="10">
    <source>
        <dbReference type="Proteomes" id="UP000236569"/>
    </source>
</evidence>
<dbReference type="Gene3D" id="1.10.10.10">
    <property type="entry name" value="Winged helix-like DNA-binding domain superfamily/Winged helix DNA-binding domain"/>
    <property type="match status" value="1"/>
</dbReference>
<dbReference type="SUPFAM" id="SSF46894">
    <property type="entry name" value="C-terminal effector domain of the bipartite response regulators"/>
    <property type="match status" value="1"/>
</dbReference>
<dbReference type="SMART" id="SM00862">
    <property type="entry name" value="Trans_reg_C"/>
    <property type="match status" value="1"/>
</dbReference>
<proteinExistence type="predicted"/>
<dbReference type="PANTHER" id="PTHR48111">
    <property type="entry name" value="REGULATOR OF RPOS"/>
    <property type="match status" value="1"/>
</dbReference>
<dbReference type="PROSITE" id="PS51755">
    <property type="entry name" value="OMPR_PHOB"/>
    <property type="match status" value="1"/>
</dbReference>
<sequence>MKPPEIEDEARIGGAFPDRSATGHGLDLWPQGGHTPSFPARDTAEPWNSAPAVGGRSSPVQSSVFQERPSPPHPADRRSQTWRLPGGFVLDPGTRELSRDGARAALTRREFALLELLASQPGRVFTRAEIIADVWAGKARVQPRVIDVHVRAIRRKTGPQVIETSRCAGYRLGAVT</sequence>
<dbReference type="CDD" id="cd00383">
    <property type="entry name" value="trans_reg_C"/>
    <property type="match status" value="1"/>
</dbReference>
<dbReference type="InterPro" id="IPR036388">
    <property type="entry name" value="WH-like_DNA-bd_sf"/>
</dbReference>
<dbReference type="InterPro" id="IPR001867">
    <property type="entry name" value="OmpR/PhoB-type_DNA-bd"/>
</dbReference>
<dbReference type="AlphaFoldDB" id="A0A2I9DQL6"/>
<keyword evidence="3" id="KW-0805">Transcription regulation</keyword>
<dbReference type="GO" id="GO:0005829">
    <property type="term" value="C:cytosol"/>
    <property type="evidence" value="ECO:0007669"/>
    <property type="project" value="TreeGrafter"/>
</dbReference>
<dbReference type="GO" id="GO:0006355">
    <property type="term" value="P:regulation of DNA-templated transcription"/>
    <property type="evidence" value="ECO:0007669"/>
    <property type="project" value="InterPro"/>
</dbReference>
<keyword evidence="1" id="KW-0597">Phosphoprotein</keyword>
<dbReference type="PANTHER" id="PTHR48111:SF1">
    <property type="entry name" value="TWO-COMPONENT RESPONSE REGULATOR ORR33"/>
    <property type="match status" value="1"/>
</dbReference>
<gene>
    <name evidence="9" type="ORF">DAERI_020124</name>
</gene>
<evidence type="ECO:0000256" key="7">
    <source>
        <dbReference type="SAM" id="MobiDB-lite"/>
    </source>
</evidence>
<feature type="domain" description="OmpR/PhoB-type" evidence="8">
    <location>
        <begin position="79"/>
        <end position="174"/>
    </location>
</feature>
<keyword evidence="10" id="KW-1185">Reference proteome</keyword>
<keyword evidence="4 6" id="KW-0238">DNA-binding</keyword>
<dbReference type="Pfam" id="PF00486">
    <property type="entry name" value="Trans_reg_C"/>
    <property type="match status" value="1"/>
</dbReference>
<accession>A0A2I9DQL6</accession>
<evidence type="ECO:0000313" key="9">
    <source>
        <dbReference type="EMBL" id="GBF04527.1"/>
    </source>
</evidence>
<dbReference type="GO" id="GO:0000976">
    <property type="term" value="F:transcription cis-regulatory region binding"/>
    <property type="evidence" value="ECO:0007669"/>
    <property type="project" value="TreeGrafter"/>
</dbReference>
<feature type="DNA-binding region" description="OmpR/PhoB-type" evidence="6">
    <location>
        <begin position="79"/>
        <end position="174"/>
    </location>
</feature>